<dbReference type="PANTHER" id="PTHR41244:SF1">
    <property type="entry name" value="GLYCOSYLTRANSFERASE"/>
    <property type="match status" value="1"/>
</dbReference>
<dbReference type="RefSeq" id="WP_016270638.1">
    <property type="nucleotide sequence ID" value="NZ_KE159474.1"/>
</dbReference>
<dbReference type="PATRIC" id="fig|1235786.3.peg.1428"/>
<dbReference type="InterPro" id="IPR032719">
    <property type="entry name" value="WbsX"/>
</dbReference>
<dbReference type="CDD" id="cd11579">
    <property type="entry name" value="Glyco_tran_WbsX"/>
    <property type="match status" value="1"/>
</dbReference>
<proteinExistence type="predicted"/>
<dbReference type="HOGENOM" id="CLU_038570_0_0_10"/>
<accession>R9HK38</accession>
<evidence type="ECO:0008006" key="3">
    <source>
        <dbReference type="Google" id="ProtNLM"/>
    </source>
</evidence>
<dbReference type="Proteomes" id="UP000014151">
    <property type="component" value="Unassembled WGS sequence"/>
</dbReference>
<dbReference type="EMBL" id="ASSN01000009">
    <property type="protein sequence ID" value="EOS04387.1"/>
    <property type="molecule type" value="Genomic_DNA"/>
</dbReference>
<evidence type="ECO:0000313" key="1">
    <source>
        <dbReference type="EMBL" id="EOS04387.1"/>
    </source>
</evidence>
<evidence type="ECO:0000313" key="2">
    <source>
        <dbReference type="Proteomes" id="UP000014151"/>
    </source>
</evidence>
<name>R9HK38_PHOVU</name>
<dbReference type="PANTHER" id="PTHR41244">
    <property type="entry name" value="RHAMNAN SYNTHESIS F"/>
    <property type="match status" value="1"/>
</dbReference>
<comment type="caution">
    <text evidence="1">The sequence shown here is derived from an EMBL/GenBank/DDBJ whole genome shotgun (WGS) entry which is preliminary data.</text>
</comment>
<dbReference type="AlphaFoldDB" id="R9HK38"/>
<sequence length="369" mass="44098">MKPKIIALYLPQYYPFKENNEWWGTGFTEWTNVGKAKPLFKGHYQPRVPADLGYYDLRLPCIREQQAQLAKEAGVYGFCYWHYWFGNGRRLMNLVFDEVLSTGKPDFPFCLGWANHSWYAKNWNISDTKGKDRLLIEQEFLGVDDFRMHYEYVRKAFRDSRYIYQDDMPVFMIYDSHNLPDDFIVYWLKWAKEDGFKGIYFIGNIYYNENSGDYINRGYSAVIKGRLRSYQKHTLKQNIWAHLKGWINTYLLHRFYDVPKYEDVIDDLINEEEDSAEDTIPTIVPNFDHSPRSGIYGLIYHESTPQLFEKHVNKALNVIKNKKNQLLILKSWNEWGEGNYMEPDLQFKKGYIEALRRALDQFERDENVE</sequence>
<organism evidence="1 2">
    <name type="scientific">Phocaeicola vulgatus dnLKV7</name>
    <dbReference type="NCBI Taxonomy" id="1235786"/>
    <lineage>
        <taxon>Bacteria</taxon>
        <taxon>Pseudomonadati</taxon>
        <taxon>Bacteroidota</taxon>
        <taxon>Bacteroidia</taxon>
        <taxon>Bacteroidales</taxon>
        <taxon>Bacteroidaceae</taxon>
        <taxon>Phocaeicola</taxon>
    </lineage>
</organism>
<reference evidence="1 2" key="1">
    <citation type="submission" date="2013-04" db="EMBL/GenBank/DDBJ databases">
        <title>The Genome Sequence of Bacteroides vulgatus dnLKV7.</title>
        <authorList>
            <consortium name="The Broad Institute Genomics Platform"/>
            <consortium name="The Broad Institute Genome Sequencing Center for Infectious Disease"/>
            <person name="Earl A."/>
            <person name="Xavier R."/>
            <person name="Kuhn K."/>
            <person name="Stappenbeck T."/>
            <person name="Walker B."/>
            <person name="Young S."/>
            <person name="Zeng Q."/>
            <person name="Gargeya S."/>
            <person name="Fitzgerald M."/>
            <person name="Haas B."/>
            <person name="Abouelleil A."/>
            <person name="Allen A.W."/>
            <person name="Alvarado L."/>
            <person name="Arachchi H.M."/>
            <person name="Berlin A.M."/>
            <person name="Chapman S.B."/>
            <person name="Gainer-Dewar J."/>
            <person name="Goldberg J."/>
            <person name="Griggs A."/>
            <person name="Gujja S."/>
            <person name="Hansen M."/>
            <person name="Howarth C."/>
            <person name="Imamovic A."/>
            <person name="Ireland A."/>
            <person name="Larimer J."/>
            <person name="McCowan C."/>
            <person name="Murphy C."/>
            <person name="Pearson M."/>
            <person name="Poon T.W."/>
            <person name="Priest M."/>
            <person name="Roberts A."/>
            <person name="Saif S."/>
            <person name="Shea T."/>
            <person name="Sisk P."/>
            <person name="Sykes S."/>
            <person name="Wortman J."/>
            <person name="Nusbaum C."/>
            <person name="Birren B."/>
        </authorList>
    </citation>
    <scope>NUCLEOTIDE SEQUENCE [LARGE SCALE GENOMIC DNA]</scope>
    <source>
        <strain evidence="2">dnLKV7</strain>
    </source>
</reference>
<protein>
    <recommendedName>
        <fullName evidence="3">Lipopolysaccharide biosynthesis protein</fullName>
    </recommendedName>
</protein>
<gene>
    <name evidence="1" type="ORF">C800_01385</name>
</gene>
<dbReference type="Gene3D" id="3.20.20.80">
    <property type="entry name" value="Glycosidases"/>
    <property type="match status" value="1"/>
</dbReference>
<dbReference type="Pfam" id="PF14307">
    <property type="entry name" value="Glyco_tran_WbsX"/>
    <property type="match status" value="1"/>
</dbReference>